<evidence type="ECO:0000256" key="2">
    <source>
        <dbReference type="PIRSR" id="PIRSR029681-1"/>
    </source>
</evidence>
<gene>
    <name evidence="5" type="ORF">RM544_08530</name>
</gene>
<dbReference type="InterPro" id="IPR018550">
    <property type="entry name" value="Lipid-A_deacylase-rel"/>
</dbReference>
<feature type="site" description="Critical for activity" evidence="3">
    <location>
        <position position="172"/>
    </location>
</feature>
<protein>
    <recommendedName>
        <fullName evidence="1">Lipid A deacylase</fullName>
        <ecNumber evidence="1">3.1.1.77</ecNumber>
    </recommendedName>
    <alternativeName>
        <fullName evidence="1">LPS 3-O-deacylase</fullName>
    </alternativeName>
    <alternativeName>
        <fullName evidence="1">Outer membrane enzyme</fullName>
    </alternativeName>
</protein>
<evidence type="ECO:0000313" key="6">
    <source>
        <dbReference type="Proteomes" id="UP001249020"/>
    </source>
</evidence>
<dbReference type="Pfam" id="PF09411">
    <property type="entry name" value="PagL"/>
    <property type="match status" value="1"/>
</dbReference>
<dbReference type="Gene3D" id="2.40.160.20">
    <property type="match status" value="1"/>
</dbReference>
<organism evidence="5 6">
    <name type="scientific">Brumicola blandensis</name>
    <dbReference type="NCBI Taxonomy" id="3075611"/>
    <lineage>
        <taxon>Bacteria</taxon>
        <taxon>Pseudomonadati</taxon>
        <taxon>Pseudomonadota</taxon>
        <taxon>Gammaproteobacteria</taxon>
        <taxon>Alteromonadales</taxon>
        <taxon>Alteromonadaceae</taxon>
        <taxon>Brumicola</taxon>
    </lineage>
</organism>
<sequence length="193" mass="22010">MKSNLLQFFKHFIVALTFFAGVLASTYSFATASLDSDISKYAVSAGYIHGEGDVRGIKIALQYHSDYLQQYNSNLNLYFETSVNFWEYGVENNYDSNFVLALSPVFEYQFSEYKSNPIFVEFGIGVSLLDDTRFAGKNVSTHYQFEDRLGIVMKFGKNKRDSIALRYLHYSNAGFKRPNPGLDFISLAYTAFL</sequence>
<comment type="catalytic activity">
    <reaction evidence="1">
        <text>a 3-(acyloxy)acyl derivative of bacterial toxin + H2O = a 3-hydroxyacyl derivative of bacterial toxin + a fatty acid + H(+)</text>
        <dbReference type="Rhea" id="RHEA:12032"/>
        <dbReference type="ChEBI" id="CHEBI:15377"/>
        <dbReference type="ChEBI" id="CHEBI:15378"/>
        <dbReference type="ChEBI" id="CHEBI:28868"/>
        <dbReference type="ChEBI" id="CHEBI:136853"/>
        <dbReference type="ChEBI" id="CHEBI:140675"/>
        <dbReference type="EC" id="3.1.1.77"/>
    </reaction>
</comment>
<dbReference type="PIRSF" id="PIRSF029681">
    <property type="entry name" value="PagL"/>
    <property type="match status" value="1"/>
</dbReference>
<keyword evidence="4" id="KW-0732">Signal</keyword>
<evidence type="ECO:0000256" key="1">
    <source>
        <dbReference type="PIRNR" id="PIRNR029681"/>
    </source>
</evidence>
<comment type="similarity">
    <text evidence="1">Belongs to the PagL family.</text>
</comment>
<keyword evidence="6" id="KW-1185">Reference proteome</keyword>
<dbReference type="EMBL" id="JAVRIE010000003">
    <property type="protein sequence ID" value="MDT0582584.1"/>
    <property type="molecule type" value="Genomic_DNA"/>
</dbReference>
<dbReference type="GO" id="GO:0050528">
    <property type="term" value="F:acyloxyacyl hydrolase activity"/>
    <property type="evidence" value="ECO:0007669"/>
    <property type="project" value="UniProtKB-EC"/>
</dbReference>
<feature type="active site" description="Charge relay system" evidence="2">
    <location>
        <position position="169"/>
    </location>
</feature>
<comment type="subunit">
    <text evidence="1">Homodimer.</text>
</comment>
<evidence type="ECO:0000256" key="4">
    <source>
        <dbReference type="SAM" id="SignalP"/>
    </source>
</evidence>
<comment type="subcellular location">
    <subcellularLocation>
        <location evidence="1">Cell outer membrane</location>
        <topology evidence="1">Multi-pass membrane protein</topology>
    </subcellularLocation>
</comment>
<evidence type="ECO:0000313" key="5">
    <source>
        <dbReference type="EMBL" id="MDT0582584.1"/>
    </source>
</evidence>
<comment type="caution">
    <text evidence="5">The sequence shown here is derived from an EMBL/GenBank/DDBJ whole genome shotgun (WGS) entry which is preliminary data.</text>
</comment>
<keyword evidence="1" id="KW-0998">Cell outer membrane</keyword>
<proteinExistence type="inferred from homology"/>
<name>A0AAW8R2C6_9ALTE</name>
<dbReference type="GO" id="GO:0009279">
    <property type="term" value="C:cell outer membrane"/>
    <property type="evidence" value="ECO:0007669"/>
    <property type="project" value="UniProtKB-SubCell"/>
</dbReference>
<dbReference type="RefSeq" id="WP_311361367.1">
    <property type="nucleotide sequence ID" value="NZ_JAVRIE010000003.1"/>
</dbReference>
<reference evidence="5 6" key="1">
    <citation type="submission" date="2023-09" db="EMBL/GenBank/DDBJ databases">
        <authorList>
            <person name="Rey-Velasco X."/>
        </authorList>
    </citation>
    <scope>NUCLEOTIDE SEQUENCE [LARGE SCALE GENOMIC DNA]</scope>
    <source>
        <strain evidence="5 6">W409</strain>
    </source>
</reference>
<accession>A0AAW8R2C6</accession>
<feature type="signal peptide" evidence="4">
    <location>
        <begin position="1"/>
        <end position="30"/>
    </location>
</feature>
<feature type="active site" description="Charge relay system" evidence="2">
    <location>
        <position position="171"/>
    </location>
</feature>
<evidence type="ECO:0000256" key="3">
    <source>
        <dbReference type="PIRSR" id="PIRSR029681-2"/>
    </source>
</evidence>
<feature type="active site" description="Charge relay system" evidence="2">
    <location>
        <position position="183"/>
    </location>
</feature>
<comment type="function">
    <text evidence="1">Has lipid A 3-O-deacylase activity. Hydrolyzes the ester bond at the 3 position of lipid A, a bioactive component of lipopolysaccharide (LPS), thereby releasing the primary fatty acyl moiety.</text>
</comment>
<dbReference type="Proteomes" id="UP001249020">
    <property type="component" value="Unassembled WGS sequence"/>
</dbReference>
<keyword evidence="1" id="KW-0472">Membrane</keyword>
<keyword evidence="1 5" id="KW-0378">Hydrolase</keyword>
<dbReference type="AlphaFoldDB" id="A0AAW8R2C6"/>
<dbReference type="EC" id="3.1.1.77" evidence="1"/>
<feature type="chain" id="PRO_5043499684" description="Lipid A deacylase" evidence="4">
    <location>
        <begin position="31"/>
        <end position="193"/>
    </location>
</feature>